<organism evidence="3 4">
    <name type="scientific">Ceraceosorus bombacis</name>
    <dbReference type="NCBI Taxonomy" id="401625"/>
    <lineage>
        <taxon>Eukaryota</taxon>
        <taxon>Fungi</taxon>
        <taxon>Dikarya</taxon>
        <taxon>Basidiomycota</taxon>
        <taxon>Ustilaginomycotina</taxon>
        <taxon>Exobasidiomycetes</taxon>
        <taxon>Ceraceosorales</taxon>
        <taxon>Ceraceosoraceae</taxon>
        <taxon>Ceraceosorus</taxon>
    </lineage>
</organism>
<feature type="region of interest" description="Disordered" evidence="1">
    <location>
        <begin position="1"/>
        <end position="95"/>
    </location>
</feature>
<feature type="compositionally biased region" description="Acidic residues" evidence="1">
    <location>
        <begin position="434"/>
        <end position="459"/>
    </location>
</feature>
<evidence type="ECO:0000313" key="3">
    <source>
        <dbReference type="EMBL" id="CEH14338.1"/>
    </source>
</evidence>
<evidence type="ECO:0000256" key="1">
    <source>
        <dbReference type="SAM" id="MobiDB-lite"/>
    </source>
</evidence>
<dbReference type="Proteomes" id="UP000054845">
    <property type="component" value="Unassembled WGS sequence"/>
</dbReference>
<proteinExistence type="predicted"/>
<dbReference type="STRING" id="401625.A0A0N7L9P2"/>
<name>A0A0N7L9P2_9BASI</name>
<feature type="region of interest" description="Disordered" evidence="1">
    <location>
        <begin position="413"/>
        <end position="517"/>
    </location>
</feature>
<feature type="compositionally biased region" description="Low complexity" evidence="1">
    <location>
        <begin position="468"/>
        <end position="480"/>
    </location>
</feature>
<dbReference type="InterPro" id="IPR007180">
    <property type="entry name" value="DUF382"/>
</dbReference>
<dbReference type="OrthoDB" id="10260794at2759"/>
<dbReference type="SMART" id="SM00581">
    <property type="entry name" value="PSP"/>
    <property type="match status" value="1"/>
</dbReference>
<dbReference type="PANTHER" id="PTHR12785:SF6">
    <property type="entry name" value="SPLICING FACTOR 3B SUBUNIT 2"/>
    <property type="match status" value="1"/>
</dbReference>
<dbReference type="PANTHER" id="PTHR12785">
    <property type="entry name" value="SPLICING FACTOR 3B"/>
    <property type="match status" value="1"/>
</dbReference>
<dbReference type="EMBL" id="CCYA01000240">
    <property type="protein sequence ID" value="CEH14338.1"/>
    <property type="molecule type" value="Genomic_DNA"/>
</dbReference>
<keyword evidence="4" id="KW-1185">Reference proteome</keyword>
<feature type="compositionally biased region" description="Low complexity" evidence="1">
    <location>
        <begin position="79"/>
        <end position="92"/>
    </location>
</feature>
<feature type="domain" description="PSP proline-rich" evidence="2">
    <location>
        <begin position="326"/>
        <end position="380"/>
    </location>
</feature>
<dbReference type="Pfam" id="PF04037">
    <property type="entry name" value="DUF382"/>
    <property type="match status" value="1"/>
</dbReference>
<protein>
    <submittedName>
        <fullName evidence="3">Splicing factor 3b, subunit 2</fullName>
    </submittedName>
</protein>
<dbReference type="GO" id="GO:0005634">
    <property type="term" value="C:nucleus"/>
    <property type="evidence" value="ECO:0007669"/>
    <property type="project" value="InterPro"/>
</dbReference>
<accession>A0A0N7L9P2</accession>
<dbReference type="Pfam" id="PF04046">
    <property type="entry name" value="PSP"/>
    <property type="match status" value="1"/>
</dbReference>
<feature type="compositionally biased region" description="Basic and acidic residues" evidence="1">
    <location>
        <begin position="424"/>
        <end position="433"/>
    </location>
</feature>
<feature type="compositionally biased region" description="Basic and acidic residues" evidence="1">
    <location>
        <begin position="47"/>
        <end position="62"/>
    </location>
</feature>
<dbReference type="AlphaFoldDB" id="A0A0N7L9P2"/>
<feature type="compositionally biased region" description="Basic and acidic residues" evidence="1">
    <location>
        <begin position="562"/>
        <end position="575"/>
    </location>
</feature>
<sequence>MAVAQATTSDPTSQFTNGHALSNGAHKGGGKGKTPLTKNAKRRAKRKQDGHDVSESESDREASVTPAPSAGNGKTNTLAGSSADGEASGSRSTSAMFDLSSLAEAPAPDDPAFAEFQSVFAAFKGDEGVEGQAGGVDGSGNTKGEVIYSDDDQLSDSEGEEGADGAAIEAAVLSKRKQRKLQRLSVAELKQLTVKPELVDQADVTAKDPLLLLQLKGTRNAVPVPPHWNQKRAYLQNKRGIEKPPYLLPSYIAATGIAEMKDALKEKEGDQSLKAKTRERVQPKMGKVDIDYQKLHDAFFKFQHRPDSLTGYGETYYEGKEYETKFTQRKPGAELSNELKEALSIPPLAPPPWLIAMQRFGPPPSYPHIKIPGLNAPIPQGAQWGFHPGGWGRPPLDEWGIPIYGDVLGTGEEQTKEAQQAFEDEVRRDRWGELEPEEEEEEDEENEEDEEDEEQEMDQDAQIREGLETPLPEGLETPGGFQSVTSTVPGGLETPDFIELRKGARGASSQYGSETPEQRNLYQVVPEHQNIPGGAGKGFMPSDRGYDFASLATAGDGGNVLGREDHRSNKRKADDVQLALSPEEMQGLSKEELQARYDAARAKKGEKFRF</sequence>
<evidence type="ECO:0000259" key="2">
    <source>
        <dbReference type="SMART" id="SM00581"/>
    </source>
</evidence>
<dbReference type="InterPro" id="IPR006568">
    <property type="entry name" value="PSP_pro-rich"/>
</dbReference>
<dbReference type="InterPro" id="IPR052584">
    <property type="entry name" value="U2_snRNP_Complex_Component"/>
</dbReference>
<reference evidence="3 4" key="1">
    <citation type="submission" date="2014-09" db="EMBL/GenBank/DDBJ databases">
        <authorList>
            <person name="Magalhaes I.L.F."/>
            <person name="Oliveira U."/>
            <person name="Santos F.R."/>
            <person name="Vidigal T.H.D.A."/>
            <person name="Brescovit A.D."/>
            <person name="Santos A.J."/>
        </authorList>
    </citation>
    <scope>NUCLEOTIDE SEQUENCE [LARGE SCALE GENOMIC DNA]</scope>
</reference>
<evidence type="ECO:0000313" key="4">
    <source>
        <dbReference type="Proteomes" id="UP000054845"/>
    </source>
</evidence>
<feature type="region of interest" description="Disordered" evidence="1">
    <location>
        <begin position="555"/>
        <end position="591"/>
    </location>
</feature>
<feature type="compositionally biased region" description="Polar residues" evidence="1">
    <location>
        <begin position="507"/>
        <end position="517"/>
    </location>
</feature>
<feature type="compositionally biased region" description="Polar residues" evidence="1">
    <location>
        <begin position="1"/>
        <end position="20"/>
    </location>
</feature>